<proteinExistence type="inferred from homology"/>
<keyword evidence="8" id="KW-1185">Reference proteome</keyword>
<evidence type="ECO:0000259" key="6">
    <source>
        <dbReference type="Pfam" id="PF25079"/>
    </source>
</evidence>
<dbReference type="InterPro" id="IPR056900">
    <property type="entry name" value="COB_C"/>
</dbReference>
<evidence type="ECO:0000313" key="8">
    <source>
        <dbReference type="Proteomes" id="UP001054889"/>
    </source>
</evidence>
<feature type="transmembrane region" description="Helical" evidence="5">
    <location>
        <begin position="427"/>
        <end position="446"/>
    </location>
</feature>
<keyword evidence="5" id="KW-0472">Membrane</keyword>
<sequence>MKRFRLRVQVMVSIHNYQLYRHIEQPGWRLSWNWPGMEVIWDSRGAEATEQGDCKHVAGPKLPHCCERRPTMVDLPPSAPYTMQVTNCCRGGVLSSLTQNNATALGAFQMSVGSFKVARQGKVEPEKPWGFDLGVPGYTCSNATDVPPTRTKVDKRRYVQVLCNNAGPPPDFLLGLILDETMPAVLSCAGFATDLTSVCAVTWRVICSFSQYREAPAPSCCVSLSSFYNSTIVTCPKCSCACRSAPSSSRCVRQRSIILYSAFPGTDQSTVHALPGGDDDSAAPIVRCSDHMCPIRVHWHVKTNYRQYWRVKVTINNYNQVKNYSDWNLVMQHPNLQSLTQLFSVTYHPLIQYGTLNDTGMFWGVPNYNQMLLQDGNVQTEIVLKKDEGQFTFSQGWAFPRKIYFDGRECVMPPVDQYPFLPNGASATRWSFIAGSCLLLLLVLVLL</sequence>
<dbReference type="Pfam" id="PF25079">
    <property type="entry name" value="COB_C"/>
    <property type="match status" value="1"/>
</dbReference>
<reference evidence="7" key="1">
    <citation type="journal article" date="2018" name="DNA Res.">
        <title>Multiple hybrid de novo genome assembly of finger millet, an orphan allotetraploid crop.</title>
        <authorList>
            <person name="Hatakeyama M."/>
            <person name="Aluri S."/>
            <person name="Balachadran M.T."/>
            <person name="Sivarajan S.R."/>
            <person name="Patrignani A."/>
            <person name="Gruter S."/>
            <person name="Poveda L."/>
            <person name="Shimizu-Inatsugi R."/>
            <person name="Baeten J."/>
            <person name="Francoijs K.J."/>
            <person name="Nataraja K.N."/>
            <person name="Reddy Y.A.N."/>
            <person name="Phadnis S."/>
            <person name="Ravikumar R.L."/>
            <person name="Schlapbach R."/>
            <person name="Sreeman S.M."/>
            <person name="Shimizu K.K."/>
        </authorList>
    </citation>
    <scope>NUCLEOTIDE SEQUENCE</scope>
</reference>
<evidence type="ECO:0000313" key="7">
    <source>
        <dbReference type="EMBL" id="GJN02202.1"/>
    </source>
</evidence>
<dbReference type="EMBL" id="BQKI01000009">
    <property type="protein sequence ID" value="GJN02202.1"/>
    <property type="molecule type" value="Genomic_DNA"/>
</dbReference>
<dbReference type="PANTHER" id="PTHR31673">
    <property type="entry name" value="PROTEIN COBRA"/>
    <property type="match status" value="1"/>
</dbReference>
<dbReference type="PIRSF" id="PIRSF038122">
    <property type="entry name" value="COBRA"/>
    <property type="match status" value="1"/>
</dbReference>
<keyword evidence="5" id="KW-1133">Transmembrane helix</keyword>
<comment type="similarity">
    <text evidence="1 4">Belongs to the COBRA family.</text>
</comment>
<dbReference type="GO" id="GO:0010215">
    <property type="term" value="P:cellulose microfibril organization"/>
    <property type="evidence" value="ECO:0007669"/>
    <property type="project" value="InterPro"/>
</dbReference>
<gene>
    <name evidence="7" type="primary">ga19527</name>
    <name evidence="7" type="ORF">PR202_ga19527</name>
</gene>
<reference evidence="7" key="2">
    <citation type="submission" date="2021-12" db="EMBL/GenBank/DDBJ databases">
        <title>Resequencing data analysis of finger millet.</title>
        <authorList>
            <person name="Hatakeyama M."/>
            <person name="Aluri S."/>
            <person name="Balachadran M.T."/>
            <person name="Sivarajan S.R."/>
            <person name="Poveda L."/>
            <person name="Shimizu-Inatsugi R."/>
            <person name="Schlapbach R."/>
            <person name="Sreeman S.M."/>
            <person name="Shimizu K.K."/>
        </authorList>
    </citation>
    <scope>NUCLEOTIDE SEQUENCE</scope>
</reference>
<organism evidence="7 8">
    <name type="scientific">Eleusine coracana subsp. coracana</name>
    <dbReference type="NCBI Taxonomy" id="191504"/>
    <lineage>
        <taxon>Eukaryota</taxon>
        <taxon>Viridiplantae</taxon>
        <taxon>Streptophyta</taxon>
        <taxon>Embryophyta</taxon>
        <taxon>Tracheophyta</taxon>
        <taxon>Spermatophyta</taxon>
        <taxon>Magnoliopsida</taxon>
        <taxon>Liliopsida</taxon>
        <taxon>Poales</taxon>
        <taxon>Poaceae</taxon>
        <taxon>PACMAD clade</taxon>
        <taxon>Chloridoideae</taxon>
        <taxon>Cynodonteae</taxon>
        <taxon>Eleusininae</taxon>
        <taxon>Eleusine</taxon>
    </lineage>
</organism>
<dbReference type="Pfam" id="PF04833">
    <property type="entry name" value="COBRA"/>
    <property type="match status" value="1"/>
</dbReference>
<evidence type="ECO:0000256" key="2">
    <source>
        <dbReference type="ARBA" id="ARBA00022729"/>
    </source>
</evidence>
<evidence type="ECO:0000256" key="1">
    <source>
        <dbReference type="ARBA" id="ARBA00005507"/>
    </source>
</evidence>
<keyword evidence="3" id="KW-0325">Glycoprotein</keyword>
<protein>
    <recommendedName>
        <fullName evidence="4">COBRA-like protein</fullName>
    </recommendedName>
</protein>
<dbReference type="InterPro" id="IPR006918">
    <property type="entry name" value="COBRA_pln"/>
</dbReference>
<evidence type="ECO:0000256" key="4">
    <source>
        <dbReference type="PIRNR" id="PIRNR038122"/>
    </source>
</evidence>
<dbReference type="AlphaFoldDB" id="A0AAV5CWA5"/>
<dbReference type="Proteomes" id="UP001054889">
    <property type="component" value="Unassembled WGS sequence"/>
</dbReference>
<name>A0AAV5CWA5_ELECO</name>
<keyword evidence="2" id="KW-0732">Signal</keyword>
<comment type="caution">
    <text evidence="7">The sequence shown here is derived from an EMBL/GenBank/DDBJ whole genome shotgun (WGS) entry which is preliminary data.</text>
</comment>
<accession>A0AAV5CWA5</accession>
<dbReference type="PANTHER" id="PTHR31673:SF30">
    <property type="entry name" value="COBRA-LIKE PROTEIN 6"/>
    <property type="match status" value="1"/>
</dbReference>
<evidence type="ECO:0000256" key="3">
    <source>
        <dbReference type="ARBA" id="ARBA00023180"/>
    </source>
</evidence>
<dbReference type="GO" id="GO:0052324">
    <property type="term" value="P:plant-type cell wall cellulose biosynthetic process"/>
    <property type="evidence" value="ECO:0007669"/>
    <property type="project" value="TreeGrafter"/>
</dbReference>
<evidence type="ECO:0000256" key="5">
    <source>
        <dbReference type="SAM" id="Phobius"/>
    </source>
</evidence>
<dbReference type="GO" id="GO:0005886">
    <property type="term" value="C:plasma membrane"/>
    <property type="evidence" value="ECO:0007669"/>
    <property type="project" value="TreeGrafter"/>
</dbReference>
<keyword evidence="5" id="KW-0812">Transmembrane</keyword>
<feature type="domain" description="COBRA C-terminal" evidence="6">
    <location>
        <begin position="219"/>
        <end position="419"/>
    </location>
</feature>